<dbReference type="Pfam" id="PF13443">
    <property type="entry name" value="HTH_26"/>
    <property type="match status" value="1"/>
</dbReference>
<dbReference type="RefSeq" id="WP_014254034.1">
    <property type="nucleotide sequence ID" value="NC_016627.1"/>
</dbReference>
<feature type="domain" description="HTH cro/C1-type" evidence="1">
    <location>
        <begin position="20"/>
        <end position="61"/>
    </location>
</feature>
<dbReference type="SUPFAM" id="SSF47413">
    <property type="entry name" value="lambda repressor-like DNA-binding domains"/>
    <property type="match status" value="1"/>
</dbReference>
<dbReference type="eggNOG" id="COG3655">
    <property type="taxonomic scope" value="Bacteria"/>
</dbReference>
<dbReference type="AlphaFoldDB" id="G8LUR3"/>
<dbReference type="PROSITE" id="PS50943">
    <property type="entry name" value="HTH_CROC1"/>
    <property type="match status" value="1"/>
</dbReference>
<keyword evidence="3" id="KW-1185">Reference proteome</keyword>
<dbReference type="InterPro" id="IPR010982">
    <property type="entry name" value="Lambda_DNA-bd_dom_sf"/>
</dbReference>
<dbReference type="PANTHER" id="PTHR37301">
    <property type="entry name" value="DNA-BINDING PROTEIN-RELATED"/>
    <property type="match status" value="1"/>
</dbReference>
<dbReference type="PANTHER" id="PTHR37301:SF1">
    <property type="entry name" value="DNA-BINDING PROTEIN"/>
    <property type="match status" value="1"/>
</dbReference>
<dbReference type="InterPro" id="IPR001387">
    <property type="entry name" value="Cro/C1-type_HTH"/>
</dbReference>
<sequence>MSIVYKKLFHILLDKGMKDSEFAKKAGIAASTMTKLRQGKTVQTDIIDKICKALDCQPGDIMERIPDDDDIIDFG</sequence>
<reference evidence="3" key="1">
    <citation type="submission" date="2011-12" db="EMBL/GenBank/DDBJ databases">
        <title>Complete sequence of Clostridium clariflavum DSM 19732.</title>
        <authorList>
            <consortium name="US DOE Joint Genome Institute"/>
            <person name="Lucas S."/>
            <person name="Han J."/>
            <person name="Lapidus A."/>
            <person name="Cheng J.-F."/>
            <person name="Goodwin L."/>
            <person name="Pitluck S."/>
            <person name="Peters L."/>
            <person name="Teshima H."/>
            <person name="Detter J.C."/>
            <person name="Han C."/>
            <person name="Tapia R."/>
            <person name="Land M."/>
            <person name="Hauser L."/>
            <person name="Kyrpides N."/>
            <person name="Ivanova N."/>
            <person name="Pagani I."/>
            <person name="Kitzmiller T."/>
            <person name="Lynd L."/>
            <person name="Izquierdo J."/>
            <person name="Woyke T."/>
        </authorList>
    </citation>
    <scope>NUCLEOTIDE SEQUENCE [LARGE SCALE GENOMIC DNA]</scope>
    <source>
        <strain evidence="3">DSM 19732 / NBRC 101661 / EBR45</strain>
    </source>
</reference>
<reference evidence="2 3" key="2">
    <citation type="journal article" date="2012" name="Stand. Genomic Sci.">
        <title>Complete Genome Sequence of Clostridium clariflavum DSM 19732.</title>
        <authorList>
            <person name="Izquierdo J.A."/>
            <person name="Goodwin L."/>
            <person name="Davenport K.W."/>
            <person name="Teshima H."/>
            <person name="Bruce D."/>
            <person name="Detter C."/>
            <person name="Tapia R."/>
            <person name="Han S."/>
            <person name="Land M."/>
            <person name="Hauser L."/>
            <person name="Jeffries C.D."/>
            <person name="Han J."/>
            <person name="Pitluck S."/>
            <person name="Nolan M."/>
            <person name="Chen A."/>
            <person name="Huntemann M."/>
            <person name="Mavromatis K."/>
            <person name="Mikhailova N."/>
            <person name="Liolios K."/>
            <person name="Woyke T."/>
            <person name="Lynd L.R."/>
        </authorList>
    </citation>
    <scope>NUCLEOTIDE SEQUENCE [LARGE SCALE GENOMIC DNA]</scope>
    <source>
        <strain evidence="3">DSM 19732 / NBRC 101661 / EBR45</strain>
    </source>
</reference>
<evidence type="ECO:0000259" key="1">
    <source>
        <dbReference type="PROSITE" id="PS50943"/>
    </source>
</evidence>
<dbReference type="SMART" id="SM00530">
    <property type="entry name" value="HTH_XRE"/>
    <property type="match status" value="1"/>
</dbReference>
<dbReference type="CDD" id="cd00093">
    <property type="entry name" value="HTH_XRE"/>
    <property type="match status" value="1"/>
</dbReference>
<gene>
    <name evidence="2" type="ordered locus">Clocl_0698</name>
</gene>
<dbReference type="Proteomes" id="UP000005435">
    <property type="component" value="Chromosome"/>
</dbReference>
<name>G8LUR3_ACECE</name>
<evidence type="ECO:0000313" key="3">
    <source>
        <dbReference type="Proteomes" id="UP000005435"/>
    </source>
</evidence>
<dbReference type="KEGG" id="ccl:Clocl_0698"/>
<dbReference type="Gene3D" id="1.10.260.40">
    <property type="entry name" value="lambda repressor-like DNA-binding domains"/>
    <property type="match status" value="1"/>
</dbReference>
<protein>
    <submittedName>
        <fullName evidence="2">Putative transcriptional regulator</fullName>
    </submittedName>
</protein>
<organism evidence="2 3">
    <name type="scientific">Acetivibrio clariflavus (strain DSM 19732 / NBRC 101661 / EBR45)</name>
    <name type="common">Clostridium clariflavum</name>
    <dbReference type="NCBI Taxonomy" id="720554"/>
    <lineage>
        <taxon>Bacteria</taxon>
        <taxon>Bacillati</taxon>
        <taxon>Bacillota</taxon>
        <taxon>Clostridia</taxon>
        <taxon>Eubacteriales</taxon>
        <taxon>Oscillospiraceae</taxon>
        <taxon>Acetivibrio</taxon>
    </lineage>
</organism>
<dbReference type="HOGENOM" id="CLU_066192_31_1_9"/>
<dbReference type="STRING" id="720554.Clocl_0698"/>
<accession>G8LUR3</accession>
<evidence type="ECO:0000313" key="2">
    <source>
        <dbReference type="EMBL" id="AEV67403.1"/>
    </source>
</evidence>
<dbReference type="OrthoDB" id="9807880at2"/>
<proteinExistence type="predicted"/>
<dbReference type="GO" id="GO:0003677">
    <property type="term" value="F:DNA binding"/>
    <property type="evidence" value="ECO:0007669"/>
    <property type="project" value="InterPro"/>
</dbReference>
<dbReference type="EMBL" id="CP003065">
    <property type="protein sequence ID" value="AEV67403.1"/>
    <property type="molecule type" value="Genomic_DNA"/>
</dbReference>